<proteinExistence type="predicted"/>
<dbReference type="SUPFAM" id="SSF109709">
    <property type="entry name" value="KorB DNA-binding domain-like"/>
    <property type="match status" value="1"/>
</dbReference>
<evidence type="ECO:0000313" key="3">
    <source>
        <dbReference type="EMBL" id="QDV25889.1"/>
    </source>
</evidence>
<dbReference type="GO" id="GO:0007059">
    <property type="term" value="P:chromosome segregation"/>
    <property type="evidence" value="ECO:0007669"/>
    <property type="project" value="TreeGrafter"/>
</dbReference>
<dbReference type="EMBL" id="CP036298">
    <property type="protein sequence ID" value="QDV25889.1"/>
    <property type="molecule type" value="Genomic_DNA"/>
</dbReference>
<protein>
    <submittedName>
        <fullName evidence="3">Chromosome-partitioning protein Spo0J</fullName>
    </submittedName>
</protein>
<dbReference type="InterPro" id="IPR003115">
    <property type="entry name" value="ParB_N"/>
</dbReference>
<dbReference type="InterPro" id="IPR011111">
    <property type="entry name" value="Plasmid_RepB"/>
</dbReference>
<dbReference type="Pfam" id="PF07506">
    <property type="entry name" value="RepB"/>
    <property type="match status" value="1"/>
</dbReference>
<keyword evidence="4" id="KW-1185">Reference proteome</keyword>
<evidence type="ECO:0000256" key="1">
    <source>
        <dbReference type="SAM" id="MobiDB-lite"/>
    </source>
</evidence>
<organism evidence="3 4">
    <name type="scientific">Aureliella helgolandensis</name>
    <dbReference type="NCBI Taxonomy" id="2527968"/>
    <lineage>
        <taxon>Bacteria</taxon>
        <taxon>Pseudomonadati</taxon>
        <taxon>Planctomycetota</taxon>
        <taxon>Planctomycetia</taxon>
        <taxon>Pirellulales</taxon>
        <taxon>Pirellulaceae</taxon>
        <taxon>Aureliella</taxon>
    </lineage>
</organism>
<dbReference type="InterPro" id="IPR036086">
    <property type="entry name" value="ParB/Sulfiredoxin_sf"/>
</dbReference>
<dbReference type="PANTHER" id="PTHR33375">
    <property type="entry name" value="CHROMOSOME-PARTITIONING PROTEIN PARB-RELATED"/>
    <property type="match status" value="1"/>
</dbReference>
<accession>A0A518GBD5</accession>
<feature type="domain" description="ParB-like N-terminal" evidence="2">
    <location>
        <begin position="10"/>
        <end position="101"/>
    </location>
</feature>
<feature type="region of interest" description="Disordered" evidence="1">
    <location>
        <begin position="206"/>
        <end position="225"/>
    </location>
</feature>
<dbReference type="AlphaFoldDB" id="A0A518GBD5"/>
<dbReference type="SUPFAM" id="SSF110849">
    <property type="entry name" value="ParB/Sulfiredoxin"/>
    <property type="match status" value="1"/>
</dbReference>
<dbReference type="Gene3D" id="3.90.1530.30">
    <property type="match status" value="1"/>
</dbReference>
<sequence>MAVTFRSDIVMIPVAQISVLNPRERGRKKFDQIKSNIAAIGLKKPVTVVAAGIKNDAFAYNLVCGQGRLEAYIALEQQEIPCIIAEGAKEDLMLMSLAENLARRKHSGVELVRELGVLKERGYTAGEIAKKTDLDVTYIRGLLKLLEKGEERLLLAIEKGVLAVSVAVVIATSDDKGVQIALQEAYENNVLRGDALVRAKRIIEQRQNGGKRPRSSVRKTPADGVTSKSLVQTYQDETLRQKMLIRKTKACESRLLMAISAFTELYKDDQFQTLLKAEQLDSMPQLLAERIRQDGTDK</sequence>
<dbReference type="PANTHER" id="PTHR33375:SF1">
    <property type="entry name" value="CHROMOSOME-PARTITIONING PROTEIN PARB-RELATED"/>
    <property type="match status" value="1"/>
</dbReference>
<dbReference type="Pfam" id="PF02195">
    <property type="entry name" value="ParB_N"/>
    <property type="match status" value="1"/>
</dbReference>
<evidence type="ECO:0000313" key="4">
    <source>
        <dbReference type="Proteomes" id="UP000318017"/>
    </source>
</evidence>
<evidence type="ECO:0000259" key="2">
    <source>
        <dbReference type="SMART" id="SM00470"/>
    </source>
</evidence>
<dbReference type="Gene3D" id="1.10.10.2830">
    <property type="match status" value="1"/>
</dbReference>
<dbReference type="KEGG" id="ahel:Q31a_42170"/>
<dbReference type="SMART" id="SM00470">
    <property type="entry name" value="ParB"/>
    <property type="match status" value="1"/>
</dbReference>
<reference evidence="3 4" key="1">
    <citation type="submission" date="2019-02" db="EMBL/GenBank/DDBJ databases">
        <title>Deep-cultivation of Planctomycetes and their phenomic and genomic characterization uncovers novel biology.</title>
        <authorList>
            <person name="Wiegand S."/>
            <person name="Jogler M."/>
            <person name="Boedeker C."/>
            <person name="Pinto D."/>
            <person name="Vollmers J."/>
            <person name="Rivas-Marin E."/>
            <person name="Kohn T."/>
            <person name="Peeters S.H."/>
            <person name="Heuer A."/>
            <person name="Rast P."/>
            <person name="Oberbeckmann S."/>
            <person name="Bunk B."/>
            <person name="Jeske O."/>
            <person name="Meyerdierks A."/>
            <person name="Storesund J.E."/>
            <person name="Kallscheuer N."/>
            <person name="Luecker S."/>
            <person name="Lage O.M."/>
            <person name="Pohl T."/>
            <person name="Merkel B.J."/>
            <person name="Hornburger P."/>
            <person name="Mueller R.-W."/>
            <person name="Bruemmer F."/>
            <person name="Labrenz M."/>
            <person name="Spormann A.M."/>
            <person name="Op den Camp H."/>
            <person name="Overmann J."/>
            <person name="Amann R."/>
            <person name="Jetten M.S.M."/>
            <person name="Mascher T."/>
            <person name="Medema M.H."/>
            <person name="Devos D.P."/>
            <person name="Kaster A.-K."/>
            <person name="Ovreas L."/>
            <person name="Rohde M."/>
            <person name="Galperin M.Y."/>
            <person name="Jogler C."/>
        </authorList>
    </citation>
    <scope>NUCLEOTIDE SEQUENCE [LARGE SCALE GENOMIC DNA]</scope>
    <source>
        <strain evidence="3 4">Q31a</strain>
    </source>
</reference>
<gene>
    <name evidence="3" type="primary">spo0C</name>
    <name evidence="3" type="ORF">Q31a_42170</name>
</gene>
<name>A0A518GBD5_9BACT</name>
<dbReference type="GO" id="GO:0005694">
    <property type="term" value="C:chromosome"/>
    <property type="evidence" value="ECO:0007669"/>
    <property type="project" value="TreeGrafter"/>
</dbReference>
<dbReference type="Proteomes" id="UP000318017">
    <property type="component" value="Chromosome"/>
</dbReference>
<dbReference type="InterPro" id="IPR050336">
    <property type="entry name" value="Chromosome_partition/occlusion"/>
</dbReference>